<reference evidence="7 8" key="1">
    <citation type="submission" date="2019-12" db="EMBL/GenBank/DDBJ databases">
        <authorList>
            <person name="Huq M.A."/>
        </authorList>
    </citation>
    <scope>NUCLEOTIDE SEQUENCE [LARGE SCALE GENOMIC DNA]</scope>
    <source>
        <strain evidence="7 8">MAH-34</strain>
    </source>
</reference>
<dbReference type="EMBL" id="WSEM01000008">
    <property type="protein sequence ID" value="MVQ34902.1"/>
    <property type="molecule type" value="Genomic_DNA"/>
</dbReference>
<dbReference type="InterPro" id="IPR012340">
    <property type="entry name" value="NA-bd_OB-fold"/>
</dbReference>
<dbReference type="Proteomes" id="UP000467637">
    <property type="component" value="Unassembled WGS sequence"/>
</dbReference>
<organism evidence="7 8">
    <name type="scientific">Paenibacillus anseongense</name>
    <dbReference type="NCBI Taxonomy" id="2682845"/>
    <lineage>
        <taxon>Bacteria</taxon>
        <taxon>Bacillati</taxon>
        <taxon>Bacillota</taxon>
        <taxon>Bacilli</taxon>
        <taxon>Bacillales</taxon>
        <taxon>Paenibacillaceae</taxon>
        <taxon>Paenibacillus</taxon>
    </lineage>
</organism>
<evidence type="ECO:0000256" key="3">
    <source>
        <dbReference type="ARBA" id="ARBA00022989"/>
    </source>
</evidence>
<evidence type="ECO:0000313" key="7">
    <source>
        <dbReference type="EMBL" id="MVQ34902.1"/>
    </source>
</evidence>
<evidence type="ECO:0000313" key="8">
    <source>
        <dbReference type="Proteomes" id="UP000467637"/>
    </source>
</evidence>
<sequence>MMLKGRCGNKLLWLLWLILAVLFVIFELYTGTFYMLVLAASAFLSMITAIVHLSFLIQLCVFTVGAFLIYAFLLPIVRKLIPSSKELLPSPNQLIGQKAFVISDIKPGEGGLVKVNSEMWSAYADELIQVGEEAIVIDVKVTKLYVKKGQV</sequence>
<feature type="transmembrane region" description="Helical" evidence="5">
    <location>
        <begin position="12"/>
        <end position="37"/>
    </location>
</feature>
<dbReference type="InterPro" id="IPR052165">
    <property type="entry name" value="Membrane_assoc_protease"/>
</dbReference>
<proteinExistence type="predicted"/>
<dbReference type="SUPFAM" id="SSF141322">
    <property type="entry name" value="NfeD domain-like"/>
    <property type="match status" value="1"/>
</dbReference>
<dbReference type="Pfam" id="PF01957">
    <property type="entry name" value="NfeD"/>
    <property type="match status" value="1"/>
</dbReference>
<dbReference type="Gene3D" id="2.40.50.140">
    <property type="entry name" value="Nucleic acid-binding proteins"/>
    <property type="match status" value="1"/>
</dbReference>
<comment type="subcellular location">
    <subcellularLocation>
        <location evidence="1">Membrane</location>
        <topology evidence="1">Multi-pass membrane protein</topology>
    </subcellularLocation>
</comment>
<evidence type="ECO:0000256" key="4">
    <source>
        <dbReference type="ARBA" id="ARBA00023136"/>
    </source>
</evidence>
<comment type="caution">
    <text evidence="7">The sequence shown here is derived from an EMBL/GenBank/DDBJ whole genome shotgun (WGS) entry which is preliminary data.</text>
</comment>
<dbReference type="PANTHER" id="PTHR33507">
    <property type="entry name" value="INNER MEMBRANE PROTEIN YBBJ"/>
    <property type="match status" value="1"/>
</dbReference>
<evidence type="ECO:0000256" key="1">
    <source>
        <dbReference type="ARBA" id="ARBA00004141"/>
    </source>
</evidence>
<name>A0ABW9U488_9BACL</name>
<feature type="domain" description="NfeD-like C-terminal" evidence="6">
    <location>
        <begin position="92"/>
        <end position="148"/>
    </location>
</feature>
<keyword evidence="2 5" id="KW-0812">Transmembrane</keyword>
<keyword evidence="4 5" id="KW-0472">Membrane</keyword>
<keyword evidence="8" id="KW-1185">Reference proteome</keyword>
<gene>
    <name evidence="7" type="ORF">GON05_09555</name>
</gene>
<dbReference type="PANTHER" id="PTHR33507:SF3">
    <property type="entry name" value="INNER MEMBRANE PROTEIN YBBJ"/>
    <property type="match status" value="1"/>
</dbReference>
<evidence type="ECO:0000256" key="2">
    <source>
        <dbReference type="ARBA" id="ARBA00022692"/>
    </source>
</evidence>
<evidence type="ECO:0000256" key="5">
    <source>
        <dbReference type="SAM" id="Phobius"/>
    </source>
</evidence>
<feature type="transmembrane region" description="Helical" evidence="5">
    <location>
        <begin position="43"/>
        <end position="73"/>
    </location>
</feature>
<protein>
    <recommendedName>
        <fullName evidence="6">NfeD-like C-terminal domain-containing protein</fullName>
    </recommendedName>
</protein>
<dbReference type="InterPro" id="IPR002810">
    <property type="entry name" value="NfeD-like_C"/>
</dbReference>
<accession>A0ABW9U488</accession>
<evidence type="ECO:0000259" key="6">
    <source>
        <dbReference type="Pfam" id="PF01957"/>
    </source>
</evidence>
<keyword evidence="3 5" id="KW-1133">Transmembrane helix</keyword>